<dbReference type="EMBL" id="KN846961">
    <property type="protein sequence ID" value="KIW64073.1"/>
    <property type="molecule type" value="Genomic_DNA"/>
</dbReference>
<feature type="transmembrane region" description="Helical" evidence="8">
    <location>
        <begin position="440"/>
        <end position="467"/>
    </location>
</feature>
<keyword evidence="4 8" id="KW-0812">Transmembrane</keyword>
<evidence type="ECO:0000256" key="7">
    <source>
        <dbReference type="RuleBase" id="RU003346"/>
    </source>
</evidence>
<evidence type="ECO:0000313" key="10">
    <source>
        <dbReference type="EMBL" id="KIW64073.1"/>
    </source>
</evidence>
<proteinExistence type="inferred from homology"/>
<evidence type="ECO:0000256" key="1">
    <source>
        <dbReference type="ARBA" id="ARBA00004141"/>
    </source>
</evidence>
<feature type="transmembrane region" description="Helical" evidence="8">
    <location>
        <begin position="385"/>
        <end position="405"/>
    </location>
</feature>
<feature type="transmembrane region" description="Helical" evidence="8">
    <location>
        <begin position="92"/>
        <end position="108"/>
    </location>
</feature>
<feature type="transmembrane region" description="Helical" evidence="8">
    <location>
        <begin position="172"/>
        <end position="190"/>
    </location>
</feature>
<dbReference type="GO" id="GO:0005351">
    <property type="term" value="F:carbohydrate:proton symporter activity"/>
    <property type="evidence" value="ECO:0007669"/>
    <property type="project" value="TreeGrafter"/>
</dbReference>
<name>A0A0D2F7V3_9EURO</name>
<feature type="transmembrane region" description="Helical" evidence="8">
    <location>
        <begin position="196"/>
        <end position="218"/>
    </location>
</feature>
<dbReference type="Proteomes" id="UP000054266">
    <property type="component" value="Unassembled WGS sequence"/>
</dbReference>
<feature type="transmembrane region" description="Helical" evidence="8">
    <location>
        <begin position="479"/>
        <end position="502"/>
    </location>
</feature>
<evidence type="ECO:0000259" key="9">
    <source>
        <dbReference type="PROSITE" id="PS50850"/>
    </source>
</evidence>
<dbReference type="InterPro" id="IPR005828">
    <property type="entry name" value="MFS_sugar_transport-like"/>
</dbReference>
<comment type="similarity">
    <text evidence="2 7">Belongs to the major facilitator superfamily. Sugar transporter (TC 2.A.1.1) family.</text>
</comment>
<evidence type="ECO:0000256" key="5">
    <source>
        <dbReference type="ARBA" id="ARBA00022989"/>
    </source>
</evidence>
<comment type="subcellular location">
    <subcellularLocation>
        <location evidence="1">Membrane</location>
        <topology evidence="1">Multi-pass membrane protein</topology>
    </subcellularLocation>
</comment>
<dbReference type="InterPro" id="IPR050360">
    <property type="entry name" value="MFS_Sugar_Transporters"/>
</dbReference>
<dbReference type="NCBIfam" id="TIGR00879">
    <property type="entry name" value="SP"/>
    <property type="match status" value="1"/>
</dbReference>
<keyword evidence="3 7" id="KW-0813">Transport</keyword>
<feature type="transmembrane region" description="Helical" evidence="8">
    <location>
        <begin position="412"/>
        <end position="434"/>
    </location>
</feature>
<feature type="transmembrane region" description="Helical" evidence="8">
    <location>
        <begin position="144"/>
        <end position="163"/>
    </location>
</feature>
<dbReference type="InterPro" id="IPR036259">
    <property type="entry name" value="MFS_trans_sf"/>
</dbReference>
<evidence type="ECO:0000256" key="3">
    <source>
        <dbReference type="ARBA" id="ARBA00022448"/>
    </source>
</evidence>
<gene>
    <name evidence="10" type="ORF">PV04_09031</name>
</gene>
<dbReference type="InterPro" id="IPR020846">
    <property type="entry name" value="MFS_dom"/>
</dbReference>
<reference evidence="10 11" key="1">
    <citation type="submission" date="2015-01" db="EMBL/GenBank/DDBJ databases">
        <title>The Genome Sequence of Capronia semiimmersa CBS27337.</title>
        <authorList>
            <consortium name="The Broad Institute Genomics Platform"/>
            <person name="Cuomo C."/>
            <person name="de Hoog S."/>
            <person name="Gorbushina A."/>
            <person name="Stielow B."/>
            <person name="Teixiera M."/>
            <person name="Abouelleil A."/>
            <person name="Chapman S.B."/>
            <person name="Priest M."/>
            <person name="Young S.K."/>
            <person name="Wortman J."/>
            <person name="Nusbaum C."/>
            <person name="Birren B."/>
        </authorList>
    </citation>
    <scope>NUCLEOTIDE SEQUENCE [LARGE SCALE GENOMIC DNA]</scope>
    <source>
        <strain evidence="10 11">CBS 27337</strain>
    </source>
</reference>
<evidence type="ECO:0000256" key="8">
    <source>
        <dbReference type="SAM" id="Phobius"/>
    </source>
</evidence>
<feature type="transmembrane region" description="Helical" evidence="8">
    <location>
        <begin position="350"/>
        <end position="373"/>
    </location>
</feature>
<dbReference type="PROSITE" id="PS50850">
    <property type="entry name" value="MFS"/>
    <property type="match status" value="1"/>
</dbReference>
<evidence type="ECO:0000256" key="2">
    <source>
        <dbReference type="ARBA" id="ARBA00010992"/>
    </source>
</evidence>
<dbReference type="AlphaFoldDB" id="A0A0D2F7V3"/>
<sequence length="584" mass="63974">MPETLLPDPKKSAIDEADTSRLYGPSPFPASATISPLFITMGSVSKVTADESVFQQTITELDGKSEVRVDTIPSESSLKGPGLLDLWRNKRVMAWCLVIYILPVNFGFEAGSTGNLIANPMFLARFGQQLPGGMIEIKARDQQILNAALICGLFIASVASTWVSDLWGRKRTIAVASVICIAGIFVQGFGDSMMVIFGGKFVSAVGFGLAHVIGPVYVAEIAPDKLRGICLTLVNAMIVIGSWVCALVAYGVSHMTTDWSWRSLLLSQLAFPCCMVPIALFILPESPSWLVIHGYRERAAYSYRRFNGPQFDTEKALVLLEAAIEKEKELEKEQATFMDCFRGCNRRRTIIVIMTFLSQQFSGSGFVAGYLPYFFTIAGVANPIGIAQISYSIQLLGNIASWFVVDWVGRRVLAVYGMFVMTFTLLIIGGLGTIQNNKSALTAAIAFMSIWGFLYQLTLGAVAYAIGGETPAARVRQKTYSINFICTTASLCLVSQITPLLINPSNANLGAKVAFVFFGLSAPLCVYMFFCLPEMKGRSYLELEEMFQKKIPARQFKHYKTEVKIVTAEEGEKVVGVVHDEGTV</sequence>
<feature type="transmembrane region" description="Helical" evidence="8">
    <location>
        <begin position="230"/>
        <end position="252"/>
    </location>
</feature>
<feature type="domain" description="Major facilitator superfamily (MFS) profile" evidence="9">
    <location>
        <begin position="95"/>
        <end position="536"/>
    </location>
</feature>
<protein>
    <recommendedName>
        <fullName evidence="9">Major facilitator superfamily (MFS) profile domain-containing protein</fullName>
    </recommendedName>
</protein>
<dbReference type="PANTHER" id="PTHR48022:SF5">
    <property type="entry name" value="ALPHA-GLUCOSIDES PERMEASE MPH2-RELATED"/>
    <property type="match status" value="1"/>
</dbReference>
<keyword evidence="5 8" id="KW-1133">Transmembrane helix</keyword>
<dbReference type="Pfam" id="PF00083">
    <property type="entry name" value="Sugar_tr"/>
    <property type="match status" value="1"/>
</dbReference>
<evidence type="ECO:0000313" key="11">
    <source>
        <dbReference type="Proteomes" id="UP000054266"/>
    </source>
</evidence>
<organism evidence="10 11">
    <name type="scientific">Phialophora macrospora</name>
    <dbReference type="NCBI Taxonomy" id="1851006"/>
    <lineage>
        <taxon>Eukaryota</taxon>
        <taxon>Fungi</taxon>
        <taxon>Dikarya</taxon>
        <taxon>Ascomycota</taxon>
        <taxon>Pezizomycotina</taxon>
        <taxon>Eurotiomycetes</taxon>
        <taxon>Chaetothyriomycetidae</taxon>
        <taxon>Chaetothyriales</taxon>
        <taxon>Herpotrichiellaceae</taxon>
        <taxon>Phialophora</taxon>
    </lineage>
</organism>
<dbReference type="Gene3D" id="1.20.1250.20">
    <property type="entry name" value="MFS general substrate transporter like domains"/>
    <property type="match status" value="1"/>
</dbReference>
<dbReference type="PANTHER" id="PTHR48022">
    <property type="entry name" value="PLASTIDIC GLUCOSE TRANSPORTER 4"/>
    <property type="match status" value="1"/>
</dbReference>
<keyword evidence="6 8" id="KW-0472">Membrane</keyword>
<dbReference type="FunFam" id="1.20.1250.20:FF:000078">
    <property type="entry name" value="MFS maltose transporter, putative"/>
    <property type="match status" value="1"/>
</dbReference>
<accession>A0A0D2F7V3</accession>
<keyword evidence="11" id="KW-1185">Reference proteome</keyword>
<dbReference type="SUPFAM" id="SSF103473">
    <property type="entry name" value="MFS general substrate transporter"/>
    <property type="match status" value="1"/>
</dbReference>
<dbReference type="HOGENOM" id="CLU_001265_11_0_1"/>
<evidence type="ECO:0000256" key="6">
    <source>
        <dbReference type="ARBA" id="ARBA00023136"/>
    </source>
</evidence>
<dbReference type="InterPro" id="IPR003663">
    <property type="entry name" value="Sugar/inositol_transpt"/>
</dbReference>
<feature type="transmembrane region" description="Helical" evidence="8">
    <location>
        <begin position="514"/>
        <end position="532"/>
    </location>
</feature>
<dbReference type="GO" id="GO:0016020">
    <property type="term" value="C:membrane"/>
    <property type="evidence" value="ECO:0007669"/>
    <property type="project" value="UniProtKB-SubCell"/>
</dbReference>
<evidence type="ECO:0000256" key="4">
    <source>
        <dbReference type="ARBA" id="ARBA00022692"/>
    </source>
</evidence>
<feature type="transmembrane region" description="Helical" evidence="8">
    <location>
        <begin position="264"/>
        <end position="283"/>
    </location>
</feature>